<dbReference type="Proteomes" id="UP000464262">
    <property type="component" value="Chromosome 2"/>
</dbReference>
<proteinExistence type="predicted"/>
<dbReference type="AlphaFoldDB" id="A0A7Z2YET9"/>
<evidence type="ECO:0000313" key="1">
    <source>
        <dbReference type="EMBL" id="QIA64802.1"/>
    </source>
</evidence>
<keyword evidence="2" id="KW-1185">Reference proteome</keyword>
<gene>
    <name evidence="1" type="ORF">GT360_14640</name>
</gene>
<dbReference type="RefSeq" id="WP_164649703.1">
    <property type="nucleotide sequence ID" value="NZ_CP047476.1"/>
</dbReference>
<protein>
    <submittedName>
        <fullName evidence="1">Uncharacterized protein</fullName>
    </submittedName>
</protein>
<reference evidence="1 2" key="1">
    <citation type="submission" date="2020-01" db="EMBL/GenBank/DDBJ databases">
        <title>Whole genome and functional gene identification of agarase of Vibrio HN897.</title>
        <authorList>
            <person name="Liu Y."/>
            <person name="Zhao Z."/>
        </authorList>
    </citation>
    <scope>NUCLEOTIDE SEQUENCE [LARGE SCALE GENOMIC DNA]</scope>
    <source>
        <strain evidence="1 2">HN897</strain>
    </source>
</reference>
<organism evidence="1 2">
    <name type="scientific">Vibrio astriarenae</name>
    <dbReference type="NCBI Taxonomy" id="1481923"/>
    <lineage>
        <taxon>Bacteria</taxon>
        <taxon>Pseudomonadati</taxon>
        <taxon>Pseudomonadota</taxon>
        <taxon>Gammaproteobacteria</taxon>
        <taxon>Vibrionales</taxon>
        <taxon>Vibrionaceae</taxon>
        <taxon>Vibrio</taxon>
    </lineage>
</organism>
<dbReference type="EMBL" id="CP047476">
    <property type="protein sequence ID" value="QIA64802.1"/>
    <property type="molecule type" value="Genomic_DNA"/>
</dbReference>
<dbReference type="KEGG" id="vas:GT360_14640"/>
<sequence length="50" mass="6014">MTMRKARLFDASGFLSDFTYQSVFIMKKNYDMIQWHVSQILFNTTHTSEF</sequence>
<name>A0A7Z2YET9_9VIBR</name>
<accession>A0A7Z2YET9</accession>
<evidence type="ECO:0000313" key="2">
    <source>
        <dbReference type="Proteomes" id="UP000464262"/>
    </source>
</evidence>